<evidence type="ECO:0000313" key="5">
    <source>
        <dbReference type="EMBL" id="PZE21075.1"/>
    </source>
</evidence>
<evidence type="ECO:0000313" key="6">
    <source>
        <dbReference type="Proteomes" id="UP000214746"/>
    </source>
</evidence>
<reference evidence="5" key="1">
    <citation type="submission" date="2018-06" db="EMBL/GenBank/DDBJ databases">
        <title>Paenibacillus xerothermodurans sp. nov. an extremely dry heat resistant spore forming bacterium isolated from the soil of Cape Canaveral, Florida.</title>
        <authorList>
            <person name="Seuylemezian A."/>
            <person name="Kaur N."/>
            <person name="Patil P."/>
            <person name="Patil P."/>
            <person name="Mayilraj S."/>
            <person name="Vaishampayan P."/>
        </authorList>
    </citation>
    <scope>NUCLEOTIDE SEQUENCE [LARGE SCALE GENOMIC DNA]</scope>
    <source>
        <strain evidence="5">ATCC 27380</strain>
    </source>
</reference>
<dbReference type="InterPro" id="IPR018060">
    <property type="entry name" value="HTH_AraC"/>
</dbReference>
<dbReference type="InterPro" id="IPR009057">
    <property type="entry name" value="Homeodomain-like_sf"/>
</dbReference>
<dbReference type="Pfam" id="PF12833">
    <property type="entry name" value="HTH_18"/>
    <property type="match status" value="1"/>
</dbReference>
<proteinExistence type="predicted"/>
<dbReference type="SUPFAM" id="SSF46689">
    <property type="entry name" value="Homeodomain-like"/>
    <property type="match status" value="1"/>
</dbReference>
<protein>
    <submittedName>
        <fullName evidence="5">Helix-turn-helix domain-containing protein</fullName>
    </submittedName>
</protein>
<evidence type="ECO:0000256" key="3">
    <source>
        <dbReference type="ARBA" id="ARBA00023163"/>
    </source>
</evidence>
<dbReference type="AlphaFoldDB" id="A0A2W1NNN1"/>
<keyword evidence="2" id="KW-0238">DNA-binding</keyword>
<dbReference type="OrthoDB" id="324626at2"/>
<name>A0A2W1NNN1_PAEXE</name>
<comment type="caution">
    <text evidence="5">The sequence shown here is derived from an EMBL/GenBank/DDBJ whole genome shotgun (WGS) entry which is preliminary data.</text>
</comment>
<sequence>MSFEDIHAAYHESLKAFRINALSDQSDDFFHADQPEPLSDDLSSPKIMTAFICDKEYEMIELGVSRYIRCTIMSDGTVSREDMIRQLLNYISQIHVHVSTATAKELEEIPMKVWETFDECRTLEELASVLCQYLINLSKELFSPASNAMVERALQMIAERYMEELTLQVIADELSLHPVWLSQLIKKETGQSYMDHLTETRIQRAKVLLRESNFKIYEIVEAVGYHDLQHFGNVFKKRTGQTPKEYRYGK</sequence>
<dbReference type="GO" id="GO:0003700">
    <property type="term" value="F:DNA-binding transcription factor activity"/>
    <property type="evidence" value="ECO:0007669"/>
    <property type="project" value="InterPro"/>
</dbReference>
<accession>A0A2W1NNN1</accession>
<dbReference type="RefSeq" id="WP_089199931.1">
    <property type="nucleotide sequence ID" value="NZ_NHRJ02000004.1"/>
</dbReference>
<evidence type="ECO:0000256" key="2">
    <source>
        <dbReference type="ARBA" id="ARBA00023125"/>
    </source>
</evidence>
<dbReference type="PANTHER" id="PTHR43280">
    <property type="entry name" value="ARAC-FAMILY TRANSCRIPTIONAL REGULATOR"/>
    <property type="match status" value="1"/>
</dbReference>
<dbReference type="PRINTS" id="PR00032">
    <property type="entry name" value="HTHARAC"/>
</dbReference>
<keyword evidence="3" id="KW-0804">Transcription</keyword>
<gene>
    <name evidence="5" type="ORF">CBW46_010380</name>
</gene>
<keyword evidence="1" id="KW-0805">Transcription regulation</keyword>
<dbReference type="EMBL" id="NHRJ02000004">
    <property type="protein sequence ID" value="PZE21075.1"/>
    <property type="molecule type" value="Genomic_DNA"/>
</dbReference>
<dbReference type="PROSITE" id="PS01124">
    <property type="entry name" value="HTH_ARAC_FAMILY_2"/>
    <property type="match status" value="1"/>
</dbReference>
<organism evidence="5 6">
    <name type="scientific">Paenibacillus xerothermodurans</name>
    <dbReference type="NCBI Taxonomy" id="1977292"/>
    <lineage>
        <taxon>Bacteria</taxon>
        <taxon>Bacillati</taxon>
        <taxon>Bacillota</taxon>
        <taxon>Bacilli</taxon>
        <taxon>Bacillales</taxon>
        <taxon>Paenibacillaceae</taxon>
        <taxon>Paenibacillus</taxon>
    </lineage>
</organism>
<keyword evidence="6" id="KW-1185">Reference proteome</keyword>
<feature type="domain" description="HTH araC/xylS-type" evidence="4">
    <location>
        <begin position="151"/>
        <end position="249"/>
    </location>
</feature>
<dbReference type="Proteomes" id="UP000214746">
    <property type="component" value="Unassembled WGS sequence"/>
</dbReference>
<dbReference type="InterPro" id="IPR020449">
    <property type="entry name" value="Tscrpt_reg_AraC-type_HTH"/>
</dbReference>
<dbReference type="GO" id="GO:0043565">
    <property type="term" value="F:sequence-specific DNA binding"/>
    <property type="evidence" value="ECO:0007669"/>
    <property type="project" value="InterPro"/>
</dbReference>
<dbReference type="SMART" id="SM00342">
    <property type="entry name" value="HTH_ARAC"/>
    <property type="match status" value="1"/>
</dbReference>
<evidence type="ECO:0000259" key="4">
    <source>
        <dbReference type="PROSITE" id="PS01124"/>
    </source>
</evidence>
<evidence type="ECO:0000256" key="1">
    <source>
        <dbReference type="ARBA" id="ARBA00023015"/>
    </source>
</evidence>
<dbReference type="PANTHER" id="PTHR43280:SF35">
    <property type="entry name" value="RESPONSE REGULATOR"/>
    <property type="match status" value="1"/>
</dbReference>
<dbReference type="Gene3D" id="1.10.10.60">
    <property type="entry name" value="Homeodomain-like"/>
    <property type="match status" value="2"/>
</dbReference>